<dbReference type="RefSeq" id="WP_260439109.1">
    <property type="nucleotide sequence ID" value="NZ_VFPJ01000001.1"/>
</dbReference>
<evidence type="ECO:0000313" key="2">
    <source>
        <dbReference type="Proteomes" id="UP000320773"/>
    </source>
</evidence>
<protein>
    <submittedName>
        <fullName evidence="1">Uncharacterized protein</fullName>
    </submittedName>
</protein>
<gene>
    <name evidence="1" type="ORF">BC670_0949</name>
</gene>
<sequence length="41" mass="5039">MKYKNIREEELKNKVGADWFKGFDTSEITINKNLQYEHTYR</sequence>
<dbReference type="EMBL" id="VFPJ01000001">
    <property type="protein sequence ID" value="TQM40086.1"/>
    <property type="molecule type" value="Genomic_DNA"/>
</dbReference>
<comment type="caution">
    <text evidence="1">The sequence shown here is derived from an EMBL/GenBank/DDBJ whole genome shotgun (WGS) entry which is preliminary data.</text>
</comment>
<dbReference type="AlphaFoldDB" id="A0A543G1W2"/>
<accession>A0A543G1W2</accession>
<evidence type="ECO:0000313" key="1">
    <source>
        <dbReference type="EMBL" id="TQM40086.1"/>
    </source>
</evidence>
<proteinExistence type="predicted"/>
<dbReference type="Proteomes" id="UP000320773">
    <property type="component" value="Unassembled WGS sequence"/>
</dbReference>
<reference evidence="1 2" key="1">
    <citation type="submission" date="2019-06" db="EMBL/GenBank/DDBJ databases">
        <title>Genomic Encyclopedia of Archaeal and Bacterial Type Strains, Phase II (KMG-II): from individual species to whole genera.</title>
        <authorList>
            <person name="Goeker M."/>
        </authorList>
    </citation>
    <scope>NUCLEOTIDE SEQUENCE [LARGE SCALE GENOMIC DNA]</scope>
    <source>
        <strain evidence="1 2">DSM 24789</strain>
    </source>
</reference>
<name>A0A543G1W2_9FLAO</name>
<organism evidence="1 2">
    <name type="scientific">Flavobacterium branchiophilum</name>
    <dbReference type="NCBI Taxonomy" id="55197"/>
    <lineage>
        <taxon>Bacteria</taxon>
        <taxon>Pseudomonadati</taxon>
        <taxon>Bacteroidota</taxon>
        <taxon>Flavobacteriia</taxon>
        <taxon>Flavobacteriales</taxon>
        <taxon>Flavobacteriaceae</taxon>
        <taxon>Flavobacterium</taxon>
    </lineage>
</organism>